<keyword evidence="2" id="KW-1185">Reference proteome</keyword>
<protein>
    <recommendedName>
        <fullName evidence="3">Glycosyl hydrolase</fullName>
    </recommendedName>
</protein>
<dbReference type="SUPFAM" id="SSF48208">
    <property type="entry name" value="Six-hairpin glycosidases"/>
    <property type="match status" value="1"/>
</dbReference>
<evidence type="ECO:0000313" key="1">
    <source>
        <dbReference type="EMBL" id="GHO94748.1"/>
    </source>
</evidence>
<organism evidence="1 2">
    <name type="scientific">Reticulibacter mediterranei</name>
    <dbReference type="NCBI Taxonomy" id="2778369"/>
    <lineage>
        <taxon>Bacteria</taxon>
        <taxon>Bacillati</taxon>
        <taxon>Chloroflexota</taxon>
        <taxon>Ktedonobacteria</taxon>
        <taxon>Ktedonobacterales</taxon>
        <taxon>Reticulibacteraceae</taxon>
        <taxon>Reticulibacter</taxon>
    </lineage>
</organism>
<dbReference type="Proteomes" id="UP000597444">
    <property type="component" value="Unassembled WGS sequence"/>
</dbReference>
<accession>A0A8J3N3T9</accession>
<evidence type="ECO:0008006" key="3">
    <source>
        <dbReference type="Google" id="ProtNLM"/>
    </source>
</evidence>
<dbReference type="Gene3D" id="1.50.10.20">
    <property type="match status" value="1"/>
</dbReference>
<reference evidence="1" key="1">
    <citation type="submission" date="2020-10" db="EMBL/GenBank/DDBJ databases">
        <title>Taxonomic study of unclassified bacteria belonging to the class Ktedonobacteria.</title>
        <authorList>
            <person name="Yabe S."/>
            <person name="Wang C.M."/>
            <person name="Zheng Y."/>
            <person name="Sakai Y."/>
            <person name="Cavaletti L."/>
            <person name="Monciardini P."/>
            <person name="Donadio S."/>
        </authorList>
    </citation>
    <scope>NUCLEOTIDE SEQUENCE</scope>
    <source>
        <strain evidence="1">ID150040</strain>
    </source>
</reference>
<dbReference type="InterPro" id="IPR053169">
    <property type="entry name" value="MUG_Protein"/>
</dbReference>
<dbReference type="InterPro" id="IPR008928">
    <property type="entry name" value="6-hairpin_glycosidase_sf"/>
</dbReference>
<dbReference type="InterPro" id="IPR005198">
    <property type="entry name" value="Glyco_hydro_76"/>
</dbReference>
<dbReference type="GO" id="GO:0005975">
    <property type="term" value="P:carbohydrate metabolic process"/>
    <property type="evidence" value="ECO:0007669"/>
    <property type="project" value="InterPro"/>
</dbReference>
<dbReference type="PANTHER" id="PTHR47791">
    <property type="entry name" value="MEIOTICALLY UP-REGULATED GENE 191 PROTEIN"/>
    <property type="match status" value="1"/>
</dbReference>
<sequence length="323" mass="36769">MNNLLYQTRADAAITALQKWYDPATALYSGVTWWHSAICLDAVIDYTTRTGNTTYAYIIPAIFERHQASNFVQNSYDDMAWWALAWINAFDLTDERRYLEMAQTIFTTMTGGWDEVCGGGVWWDFRRGYKNAIPNELFLALAAQLYQRVPEEESYLTWTMREWTWFQQSGMINASHLINDGLHNCQNNGGPTWTYNQGVILGGLTDLYRITGEEDYLHEAEAIADAVLTQLINDEGILIEPCEATGCDSNGAQFKGIFMRNLGYLYQADQNEAYKTFIRHNVDSLWQRARNEQNQIGVHWSGPFDSADASRQSSAAHTINAAL</sequence>
<name>A0A8J3N3T9_9CHLR</name>
<evidence type="ECO:0000313" key="2">
    <source>
        <dbReference type="Proteomes" id="UP000597444"/>
    </source>
</evidence>
<dbReference type="Pfam" id="PF03663">
    <property type="entry name" value="Glyco_hydro_76"/>
    <property type="match status" value="1"/>
</dbReference>
<gene>
    <name evidence="1" type="ORF">KSF_047960</name>
</gene>
<comment type="caution">
    <text evidence="1">The sequence shown here is derived from an EMBL/GenBank/DDBJ whole genome shotgun (WGS) entry which is preliminary data.</text>
</comment>
<dbReference type="EMBL" id="BNJK01000001">
    <property type="protein sequence ID" value="GHO94748.1"/>
    <property type="molecule type" value="Genomic_DNA"/>
</dbReference>
<proteinExistence type="predicted"/>
<dbReference type="AlphaFoldDB" id="A0A8J3N3T9"/>
<dbReference type="PANTHER" id="PTHR47791:SF1">
    <property type="entry name" value="ENDO MANNANASE, GH76 FAMILY (EUROFUNG)"/>
    <property type="match status" value="1"/>
</dbReference>
<dbReference type="RefSeq" id="WP_220205463.1">
    <property type="nucleotide sequence ID" value="NZ_BNJK01000001.1"/>
</dbReference>